<evidence type="ECO:0000256" key="2">
    <source>
        <dbReference type="ARBA" id="ARBA00034617"/>
    </source>
</evidence>
<comment type="similarity">
    <text evidence="1">Belongs to the HerA family.</text>
</comment>
<evidence type="ECO:0000313" key="6">
    <source>
        <dbReference type="EMBL" id="ARM77112.1"/>
    </source>
</evidence>
<dbReference type="InterPro" id="IPR027417">
    <property type="entry name" value="P-loop_NTPase"/>
</dbReference>
<evidence type="ECO:0000256" key="1">
    <source>
        <dbReference type="ARBA" id="ARBA00007816"/>
    </source>
</evidence>
<protein>
    <submittedName>
        <fullName evidence="6">ATPase</fullName>
    </submittedName>
</protein>
<dbReference type="AlphaFoldDB" id="A0A1W6K3T8"/>
<proteinExistence type="inferred from homology"/>
<evidence type="ECO:0000256" key="4">
    <source>
        <dbReference type="ARBA" id="ARBA00048988"/>
    </source>
</evidence>
<evidence type="ECO:0000256" key="3">
    <source>
        <dbReference type="ARBA" id="ARBA00048954"/>
    </source>
</evidence>
<feature type="domain" description="Helicase HerA central" evidence="5">
    <location>
        <begin position="126"/>
        <end position="329"/>
    </location>
</feature>
<dbReference type="Proteomes" id="UP000193404">
    <property type="component" value="Chromosome"/>
</dbReference>
<dbReference type="OrthoDB" id="107033at2157"/>
<keyword evidence="7" id="KW-1185">Reference proteome</keyword>
<dbReference type="Pfam" id="PF01935">
    <property type="entry name" value="DUF87"/>
    <property type="match status" value="1"/>
</dbReference>
<dbReference type="PANTHER" id="PTHR42957">
    <property type="entry name" value="HELICASE MJ1565-RELATED"/>
    <property type="match status" value="1"/>
</dbReference>
<dbReference type="EMBL" id="CP020477">
    <property type="protein sequence ID" value="ARM77112.1"/>
    <property type="molecule type" value="Genomic_DNA"/>
</dbReference>
<name>A0A1W6K3T8_9CREN</name>
<evidence type="ECO:0000259" key="5">
    <source>
        <dbReference type="Pfam" id="PF01935"/>
    </source>
</evidence>
<dbReference type="InterPro" id="IPR002789">
    <property type="entry name" value="HerA_central"/>
</dbReference>
<comment type="catalytic activity">
    <reaction evidence="3">
        <text>ATP + H2O = ADP + phosphate + H(+)</text>
        <dbReference type="Rhea" id="RHEA:13065"/>
        <dbReference type="ChEBI" id="CHEBI:15377"/>
        <dbReference type="ChEBI" id="CHEBI:15378"/>
        <dbReference type="ChEBI" id="CHEBI:30616"/>
        <dbReference type="ChEBI" id="CHEBI:43474"/>
        <dbReference type="ChEBI" id="CHEBI:456216"/>
        <dbReference type="EC" id="5.6.2.3"/>
    </reaction>
</comment>
<comment type="catalytic activity">
    <reaction evidence="2">
        <text>Couples ATP hydrolysis with the unwinding of duplex DNA by translocating in the 3'-5' direction.</text>
        <dbReference type="EC" id="5.6.2.4"/>
    </reaction>
</comment>
<dbReference type="Gene3D" id="3.40.50.300">
    <property type="entry name" value="P-loop containing nucleotide triphosphate hydrolases"/>
    <property type="match status" value="2"/>
</dbReference>
<reference evidence="6 7" key="1">
    <citation type="submission" date="2017-03" db="EMBL/GenBank/DDBJ databases">
        <title>Sulfur activation and transportation mechanism of thermophilic Archaea Acidianus manzaensis YN-25.</title>
        <authorList>
            <person name="Ma Y."/>
            <person name="Yang Y."/>
            <person name="Xia J."/>
        </authorList>
    </citation>
    <scope>NUCLEOTIDE SEQUENCE [LARGE SCALE GENOMIC DNA]</scope>
    <source>
        <strain evidence="6 7">YN-25</strain>
    </source>
</reference>
<dbReference type="STRING" id="282676.B6F84_07440"/>
<sequence length="456" mass="51595">MLGKQELDTQNNSILQRELDNLLDTLARHSSEIDYTIITYVHKRRKTSALVLFKKCDNCEEEILEEYKTIQELATSIAPHIVLQLVKPTKDLIPMPNSFGNIAYARVFDRVYDSPKSEDNNIDFDIELGTLTTPELSSVPVGIRTSDVFRHIGIFGTTGSGKSNTASIIASQLLEKGFNVVILDWHGEYIERSKNFKVLSNDSLVKLNILKFNSIDDTVEILSDVLQLTDPQRFMLYILLMKLKKYPSFNLKSFISVLSQIESTSNWSKEVKMALARKMYPIFTAEGKKIFASSDSNDITTLLQSYHGIIVNLSSIKNIKLRKIYSLFLIKLITDLYMDNKQAMPIILIIEEAHNYFSTDNDFTNKLISEVRKFGVGLCIVTQSPSSISPEVMKNTNIKIIHSIKSDLDKHIISDSMSLSSNLVNIMDKLDPGDAILSAPNIKQPIIIKINKINYI</sequence>
<gene>
    <name evidence="6" type="ORF">B6F84_07440</name>
</gene>
<organism evidence="6 7">
    <name type="scientific">Acidianus manzaensis</name>
    <dbReference type="NCBI Taxonomy" id="282676"/>
    <lineage>
        <taxon>Archaea</taxon>
        <taxon>Thermoproteota</taxon>
        <taxon>Thermoprotei</taxon>
        <taxon>Sulfolobales</taxon>
        <taxon>Sulfolobaceae</taxon>
        <taxon>Acidianus</taxon>
    </lineage>
</organism>
<dbReference type="KEGG" id="aman:B6F84_07440"/>
<dbReference type="GO" id="GO:0043139">
    <property type="term" value="F:5'-3' DNA helicase activity"/>
    <property type="evidence" value="ECO:0007669"/>
    <property type="project" value="UniProtKB-EC"/>
</dbReference>
<dbReference type="InterPro" id="IPR008571">
    <property type="entry name" value="HerA-like"/>
</dbReference>
<dbReference type="GO" id="GO:0043138">
    <property type="term" value="F:3'-5' DNA helicase activity"/>
    <property type="evidence" value="ECO:0007669"/>
    <property type="project" value="UniProtKB-EC"/>
</dbReference>
<comment type="catalytic activity">
    <reaction evidence="4">
        <text>ATP + H2O = ADP + phosphate + H(+)</text>
        <dbReference type="Rhea" id="RHEA:13065"/>
        <dbReference type="ChEBI" id="CHEBI:15377"/>
        <dbReference type="ChEBI" id="CHEBI:15378"/>
        <dbReference type="ChEBI" id="CHEBI:30616"/>
        <dbReference type="ChEBI" id="CHEBI:43474"/>
        <dbReference type="ChEBI" id="CHEBI:456216"/>
        <dbReference type="EC" id="5.6.2.4"/>
    </reaction>
</comment>
<accession>A0A1W6K3T8</accession>
<evidence type="ECO:0000313" key="7">
    <source>
        <dbReference type="Proteomes" id="UP000193404"/>
    </source>
</evidence>
<dbReference type="PANTHER" id="PTHR42957:SF2">
    <property type="entry name" value="HELICASE HERA CENTRAL DOMAIN-CONTAINING PROTEIN"/>
    <property type="match status" value="1"/>
</dbReference>
<dbReference type="SUPFAM" id="SSF52540">
    <property type="entry name" value="P-loop containing nucleoside triphosphate hydrolases"/>
    <property type="match status" value="1"/>
</dbReference>